<dbReference type="eggNOG" id="arCOG01377">
    <property type="taxonomic scope" value="Archaea"/>
</dbReference>
<dbReference type="EMBL" id="AOLO01000002">
    <property type="protein sequence ID" value="EMA04516.1"/>
    <property type="molecule type" value="Genomic_DNA"/>
</dbReference>
<reference evidence="2 5" key="3">
    <citation type="journal article" date="2014" name="PLoS Genet.">
        <title>Phylogenetically driven sequencing of extremely halophilic archaea reveals strategies for static and dynamic osmo-response.</title>
        <authorList>
            <person name="Becker E.A."/>
            <person name="Seitzer P.M."/>
            <person name="Tritt A."/>
            <person name="Larsen D."/>
            <person name="Krusor M."/>
            <person name="Yao A.I."/>
            <person name="Wu D."/>
            <person name="Madern D."/>
            <person name="Eisen J.A."/>
            <person name="Darling A.E."/>
            <person name="Facciotti M.T."/>
        </authorList>
    </citation>
    <scope>NUCLEOTIDE SEQUENCE [LARGE SCALE GENOMIC DNA]</scope>
    <source>
        <strain evidence="2">ATCC 33500</strain>
        <strain evidence="5">ATCC 33500 / DSM 1411 / JCM 8866 / NBRC 14739 / NCIMB 2177 / R-4</strain>
    </source>
</reference>
<dbReference type="GeneID" id="40156946"/>
<gene>
    <name evidence="1" type="ordered locus">HFX_1589</name>
    <name evidence="2" type="ORF">C439_02537</name>
    <name evidence="3" type="ORF">E6P09_10975</name>
</gene>
<dbReference type="RefSeq" id="WP_004056866.1">
    <property type="nucleotide sequence ID" value="NC_017941.2"/>
</dbReference>
<dbReference type="EMBL" id="CP001868">
    <property type="protein sequence ID" value="AFK19295.1"/>
    <property type="molecule type" value="Genomic_DNA"/>
</dbReference>
<reference evidence="1" key="4">
    <citation type="submission" date="2014-05" db="EMBL/GenBank/DDBJ databases">
        <authorList>
            <person name="Wang L."/>
            <person name="Yang H."/>
            <person name="Xiang H."/>
        </authorList>
    </citation>
    <scope>NUCLEOTIDE SEQUENCE</scope>
    <source>
        <strain evidence="1">CGMCC 1.2087</strain>
    </source>
</reference>
<dbReference type="STRING" id="523841.HFX_1589"/>
<dbReference type="EMBL" id="CP039139">
    <property type="protein sequence ID" value="QCQ75762.1"/>
    <property type="molecule type" value="Genomic_DNA"/>
</dbReference>
<evidence type="ECO:0000313" key="2">
    <source>
        <dbReference type="EMBL" id="EMA04516.1"/>
    </source>
</evidence>
<dbReference type="OrthoDB" id="33550at2157"/>
<dbReference type="InterPro" id="IPR002591">
    <property type="entry name" value="Phosphodiest/P_Trfase"/>
</dbReference>
<name>I3R4Y5_HALMT</name>
<evidence type="ECO:0000313" key="3">
    <source>
        <dbReference type="EMBL" id="QCQ75762.1"/>
    </source>
</evidence>
<evidence type="ECO:0000313" key="4">
    <source>
        <dbReference type="Proteomes" id="UP000006469"/>
    </source>
</evidence>
<proteinExistence type="predicted"/>
<evidence type="ECO:0000313" key="5">
    <source>
        <dbReference type="Proteomes" id="UP000011603"/>
    </source>
</evidence>
<evidence type="ECO:0000313" key="1">
    <source>
        <dbReference type="EMBL" id="AFK19295.1"/>
    </source>
</evidence>
<dbReference type="PATRIC" id="fig|523841.21.peg.512"/>
<reference evidence="3 6" key="5">
    <citation type="submission" date="2019-04" db="EMBL/GenBank/DDBJ databases">
        <title>Methylomes of two halophilic Archaea, Haloarcula marismortui and Haloferax mediterranei.</title>
        <authorList>
            <person name="DasSarma S."/>
            <person name="DasSarma P."/>
            <person name="DasSarma S."/>
            <person name="Fomenkov A."/>
            <person name="Vincze T."/>
            <person name="Anton B.P."/>
            <person name="Roberts R.J."/>
        </authorList>
    </citation>
    <scope>NUCLEOTIDE SEQUENCE [LARGE SCALE GENOMIC DNA]</scope>
    <source>
        <strain evidence="3">ATCC 33500</strain>
        <strain evidence="6">ATCC 33500 / DSM 1411 / JCM 8866 / NBRC 14739 / NCIMB 2177 / R-4</strain>
    </source>
</reference>
<evidence type="ECO:0000313" key="6">
    <source>
        <dbReference type="Proteomes" id="UP000299011"/>
    </source>
</evidence>
<dbReference type="InterPro" id="IPR017850">
    <property type="entry name" value="Alkaline_phosphatase_core_sf"/>
</dbReference>
<dbReference type="Pfam" id="PF01663">
    <property type="entry name" value="Phosphodiest"/>
    <property type="match status" value="1"/>
</dbReference>
<sequence length="540" mass="59072">MVVVASMRTLLVGLDAACAPVLDPLFEDGALPNLASLFEDAATGPLRSQIPPWTASAWPSLYTGKNPGKHGVFDFLAFDGYDWDVVNGSDVKARTMWDYLDENDLSSVVVNAPVTHPPRHIDGAVVPGYLAPDEPDCHPEGILDDIREAVGEYRVYAERETDERVDDDAKFREYLRLTELRGETFRYLADRFDPDFGFVQFQKTDAVFHDFPGELDKAREVYEIVDEQLGEILSACDPDVVVVASDHGMGEYDGHEVRVNEVLRQEGFLDTATDGRGVPSWFQIKDERLVDGDDEADGPTLLERLAVVAAKGGLTYQRGKAILDRLGLAEFVGKHVPVSAVFAASESVSFESSSGYLRSGSELGVRLNVDGRDPAGVIPESEYESVRDDIISVLDALTDPEGRPVFDEVVPRETYIHGPYADDAVDILCVPRDFENSLSVHVGDAFGAPEPWNHKPDGIVAVAGDGVDADADLSDAHLFDVAPTVLSTFGIAPDKEMDGTTLPVVEGVTPESYPEFEVEARMQTDDESVEERLADLGYLE</sequence>
<dbReference type="Proteomes" id="UP000011603">
    <property type="component" value="Unassembled WGS sequence"/>
</dbReference>
<dbReference type="SUPFAM" id="SSF53649">
    <property type="entry name" value="Alkaline phosphatase-like"/>
    <property type="match status" value="1"/>
</dbReference>
<dbReference type="PaxDb" id="523841-HFX_1589"/>
<protein>
    <submittedName>
        <fullName evidence="3">Phosphodiesterase</fullName>
    </submittedName>
</protein>
<dbReference type="Proteomes" id="UP000299011">
    <property type="component" value="Chromosome"/>
</dbReference>
<dbReference type="HOGENOM" id="CLU_024306_0_0_2"/>
<organism evidence="1 4">
    <name type="scientific">Haloferax mediterranei (strain ATCC 33500 / DSM 1411 / JCM 8866 / NBRC 14739 / NCIMB 2177 / R-4)</name>
    <name type="common">Halobacterium mediterranei</name>
    <dbReference type="NCBI Taxonomy" id="523841"/>
    <lineage>
        <taxon>Archaea</taxon>
        <taxon>Methanobacteriati</taxon>
        <taxon>Methanobacteriota</taxon>
        <taxon>Stenosarchaea group</taxon>
        <taxon>Halobacteria</taxon>
        <taxon>Halobacteriales</taxon>
        <taxon>Haloferacaceae</taxon>
        <taxon>Haloferax</taxon>
    </lineage>
</organism>
<dbReference type="Gene3D" id="3.40.720.10">
    <property type="entry name" value="Alkaline Phosphatase, subunit A"/>
    <property type="match status" value="1"/>
</dbReference>
<accession>I3R4Y5</accession>
<dbReference type="KEGG" id="hme:HFX_1589"/>
<reference evidence="1" key="1">
    <citation type="journal article" date="2012" name="Appl. Environ. Microbiol.">
        <title>Identification of the haloarchaeal phasin (PhaP) that functions in polyhydroxyalkanoate accumulation and granule formation in Haloferax mediterranei.</title>
        <authorList>
            <person name="Cai S."/>
            <person name="Cai L."/>
            <person name="Liu H."/>
            <person name="Liu X."/>
            <person name="Han J."/>
            <person name="Zhou J."/>
            <person name="Xiang H."/>
        </authorList>
    </citation>
    <scope>NUCLEOTIDE SEQUENCE</scope>
    <source>
        <strain evidence="1">CGMCC 1.2087</strain>
    </source>
</reference>
<dbReference type="Proteomes" id="UP000006469">
    <property type="component" value="Chromosome"/>
</dbReference>
<dbReference type="AlphaFoldDB" id="I3R4Y5"/>
<keyword evidence="5" id="KW-1185">Reference proteome</keyword>
<reference evidence="1 4" key="2">
    <citation type="journal article" date="2012" name="J. Bacteriol.">
        <title>Complete genome sequence of the metabolically versatile halophilic archaeon Haloferax mediterranei, a poly(3-hydroxybutyrate-co-3-hydroxyvalerate) producer.</title>
        <authorList>
            <person name="Han J."/>
            <person name="Zhang F."/>
            <person name="Hou J."/>
            <person name="Liu X."/>
            <person name="Li M."/>
            <person name="Liu H."/>
            <person name="Cai L."/>
            <person name="Zhang B."/>
            <person name="Chen Y."/>
            <person name="Zhou J."/>
            <person name="Hu S."/>
            <person name="Xiang H."/>
        </authorList>
    </citation>
    <scope>NUCLEOTIDE SEQUENCE [LARGE SCALE GENOMIC DNA]</scope>
    <source>
        <strain evidence="4">ATCC 33500 / DSM 1411 / JCM 8866 / NBRC 14739 / NCIMB 2177 / R-4</strain>
        <strain evidence="1">CGMCC 1.2087</strain>
    </source>
</reference>